<evidence type="ECO:0000256" key="1">
    <source>
        <dbReference type="SAM" id="Phobius"/>
    </source>
</evidence>
<feature type="transmembrane region" description="Helical" evidence="1">
    <location>
        <begin position="294"/>
        <end position="316"/>
    </location>
</feature>
<evidence type="ECO:0000313" key="2">
    <source>
        <dbReference type="EMBL" id="NNH69191.1"/>
    </source>
</evidence>
<evidence type="ECO:0000313" key="3">
    <source>
        <dbReference type="Proteomes" id="UP000586827"/>
    </source>
</evidence>
<gene>
    <name evidence="2" type="ORF">HLB23_04790</name>
</gene>
<dbReference type="EMBL" id="JABELX010000001">
    <property type="protein sequence ID" value="NNH69191.1"/>
    <property type="molecule type" value="Genomic_DNA"/>
</dbReference>
<feature type="transmembrane region" description="Helical" evidence="1">
    <location>
        <begin position="183"/>
        <end position="207"/>
    </location>
</feature>
<proteinExistence type="predicted"/>
<keyword evidence="1" id="KW-0472">Membrane</keyword>
<dbReference type="AlphaFoldDB" id="A0A849C899"/>
<feature type="transmembrane region" description="Helical" evidence="1">
    <location>
        <begin position="56"/>
        <end position="77"/>
    </location>
</feature>
<feature type="transmembrane region" description="Helical" evidence="1">
    <location>
        <begin position="32"/>
        <end position="50"/>
    </location>
</feature>
<protein>
    <submittedName>
        <fullName evidence="2">DUF4173 domain-containing protein</fullName>
    </submittedName>
</protein>
<dbReference type="Pfam" id="PF13687">
    <property type="entry name" value="DUF4153"/>
    <property type="match status" value="1"/>
</dbReference>
<feature type="transmembrane region" description="Helical" evidence="1">
    <location>
        <begin position="139"/>
        <end position="162"/>
    </location>
</feature>
<comment type="caution">
    <text evidence="2">The sequence shown here is derived from an EMBL/GenBank/DDBJ whole genome shotgun (WGS) entry which is preliminary data.</text>
</comment>
<feature type="transmembrane region" description="Helical" evidence="1">
    <location>
        <begin position="227"/>
        <end position="246"/>
    </location>
</feature>
<dbReference type="InterPro" id="IPR025291">
    <property type="entry name" value="DUF4153"/>
</dbReference>
<feature type="transmembrane region" description="Helical" evidence="1">
    <location>
        <begin position="12"/>
        <end position="27"/>
    </location>
</feature>
<dbReference type="Proteomes" id="UP000586827">
    <property type="component" value="Unassembled WGS sequence"/>
</dbReference>
<feature type="transmembrane region" description="Helical" evidence="1">
    <location>
        <begin position="258"/>
        <end position="279"/>
    </location>
</feature>
<accession>A0A849C899</accession>
<name>A0A849C899_9NOCA</name>
<keyword evidence="3" id="KW-1185">Reference proteome</keyword>
<organism evidence="2 3">
    <name type="scientific">Nocardia uniformis</name>
    <dbReference type="NCBI Taxonomy" id="53432"/>
    <lineage>
        <taxon>Bacteria</taxon>
        <taxon>Bacillati</taxon>
        <taxon>Actinomycetota</taxon>
        <taxon>Actinomycetes</taxon>
        <taxon>Mycobacteriales</taxon>
        <taxon>Nocardiaceae</taxon>
        <taxon>Nocardia</taxon>
    </lineage>
</organism>
<feature type="transmembrane region" description="Helical" evidence="1">
    <location>
        <begin position="98"/>
        <end position="119"/>
    </location>
</feature>
<sequence>MPPSDASNWGRVWWSALALALLAVGTFRAAEWLFVLCALAAAVVGSLAIVRRSIHGVLFDMVAVPLAALIPAVPWLYRGVERVRRARMPSNQRVWWSLLVTVLLLLVLVPLLAGADAVFARLVDGVIPALDMEALLPRAIVFAIAASGIAGALFLLAAPPPAAPDANHGAGKPVPRRLSRVEWGLPVGAVTVLFAVFVATQLAVLFGGHGYVQRTAELTYAEYARSGFWQLSIVSMLTLAVIMVVQRWAAQRSQPDRVWLRAALTAVSVLTLVIVASALSRMWTYQQAYGFTTLRLLVVVFELWIGALYLLVLASLIRLRQHWLPRAAIGAAAATLLTLSLLNPERLVAERNIDRWEAGKRLDTSYLSELSADVVPAADRLPEPLRAAVVNPIRARLDEDPWQGWNLSRSSARR</sequence>
<keyword evidence="1" id="KW-0812">Transmembrane</keyword>
<keyword evidence="1" id="KW-1133">Transmembrane helix</keyword>
<reference evidence="2 3" key="1">
    <citation type="submission" date="2020-05" db="EMBL/GenBank/DDBJ databases">
        <title>MicrobeNet Type strains.</title>
        <authorList>
            <person name="Nicholson A.C."/>
        </authorList>
    </citation>
    <scope>NUCLEOTIDE SEQUENCE [LARGE SCALE GENOMIC DNA]</scope>
    <source>
        <strain evidence="2 3">JCM 3224</strain>
    </source>
</reference>